<dbReference type="AlphaFoldDB" id="A0AAN1WJP4"/>
<dbReference type="RefSeq" id="WP_236983465.1">
    <property type="nucleotide sequence ID" value="NZ_AP023086.1"/>
</dbReference>
<proteinExistence type="predicted"/>
<gene>
    <name evidence="1" type="ORF">MARGE09_P3047</name>
</gene>
<name>A0AAN1WJP4_9GAMM</name>
<protein>
    <submittedName>
        <fullName evidence="1">Uncharacterized protein</fullName>
    </submittedName>
</protein>
<sequence>MRRKQHTNKEIEAALLHAEKQGWSVVAKGSHAWGRIKCPFNDKDCRCGEFCIASVWSTPKNPSNHARQLMRVVNKCERNIDLINADNTNDNHDDGENTQ</sequence>
<keyword evidence="2" id="KW-1185">Reference proteome</keyword>
<dbReference type="KEGG" id="marq:MARGE09_P3047"/>
<accession>A0AAN1WJP4</accession>
<dbReference type="EMBL" id="AP023086">
    <property type="protein sequence ID" value="BCD98846.1"/>
    <property type="molecule type" value="Genomic_DNA"/>
</dbReference>
<evidence type="ECO:0000313" key="2">
    <source>
        <dbReference type="Proteomes" id="UP001320119"/>
    </source>
</evidence>
<organism evidence="1 2">
    <name type="scientific">Marinagarivorans cellulosilyticus</name>
    <dbReference type="NCBI Taxonomy" id="2721545"/>
    <lineage>
        <taxon>Bacteria</taxon>
        <taxon>Pseudomonadati</taxon>
        <taxon>Pseudomonadota</taxon>
        <taxon>Gammaproteobacteria</taxon>
        <taxon>Cellvibrionales</taxon>
        <taxon>Cellvibrionaceae</taxon>
        <taxon>Marinagarivorans</taxon>
    </lineage>
</organism>
<evidence type="ECO:0000313" key="1">
    <source>
        <dbReference type="EMBL" id="BCD98846.1"/>
    </source>
</evidence>
<dbReference type="Proteomes" id="UP001320119">
    <property type="component" value="Chromosome"/>
</dbReference>
<reference evidence="1 2" key="1">
    <citation type="journal article" date="2022" name="IScience">
        <title>An ultrasensitive nanofiber-based assay for enzymatic hydrolysis and deep-sea microbial degradation of cellulose.</title>
        <authorList>
            <person name="Tsudome M."/>
            <person name="Tachioka M."/>
            <person name="Miyazaki M."/>
            <person name="Uchimura K."/>
            <person name="Tsuda M."/>
            <person name="Takaki Y."/>
            <person name="Deguchi S."/>
        </authorList>
    </citation>
    <scope>NUCLEOTIDE SEQUENCE [LARGE SCALE GENOMIC DNA]</scope>
    <source>
        <strain evidence="1 2">GE09</strain>
    </source>
</reference>